<keyword evidence="3" id="KW-1185">Reference proteome</keyword>
<dbReference type="Proteomes" id="UP000585665">
    <property type="component" value="Unassembled WGS sequence"/>
</dbReference>
<feature type="signal peptide" evidence="1">
    <location>
        <begin position="1"/>
        <end position="25"/>
    </location>
</feature>
<accession>A0A850PII1</accession>
<dbReference type="RefSeq" id="WP_176614869.1">
    <property type="nucleotide sequence ID" value="NZ_JABXXR010000248.1"/>
</dbReference>
<dbReference type="EMBL" id="JABXXR010000248">
    <property type="protein sequence ID" value="NVN42036.1"/>
    <property type="molecule type" value="Genomic_DNA"/>
</dbReference>
<protein>
    <recommendedName>
        <fullName evidence="4">DUF4412 domain-containing protein</fullName>
    </recommendedName>
</protein>
<name>A0A850PII1_9PROT</name>
<dbReference type="AlphaFoldDB" id="A0A850PII1"/>
<gene>
    <name evidence="2" type="ORF">HUK82_15925</name>
</gene>
<reference evidence="2 3" key="1">
    <citation type="submission" date="2020-06" db="EMBL/GenBank/DDBJ databases">
        <title>Description of novel acetic acid bacteria.</title>
        <authorList>
            <person name="Sombolestani A."/>
        </authorList>
    </citation>
    <scope>NUCLEOTIDE SEQUENCE [LARGE SCALE GENOMIC DNA]</scope>
    <source>
        <strain evidence="2 3">LMG 27010</strain>
    </source>
</reference>
<feature type="chain" id="PRO_5032371355" description="DUF4412 domain-containing protein" evidence="1">
    <location>
        <begin position="26"/>
        <end position="202"/>
    </location>
</feature>
<evidence type="ECO:0008006" key="4">
    <source>
        <dbReference type="Google" id="ProtNLM"/>
    </source>
</evidence>
<sequence length="202" mass="21360">MMNKSGLFGALGCLGVMIGLPVAHAQQADHPRLMPTRDVTVDYAVTHEGAPQPQAVRVYFGGEGARLRVDGPNGVGATILDRTAQQVTVVLNRQRVYTQFNPREGLRNPFLLDLSMQFTRKGASSQAGQACTEWGITARQGNATACVTDDGVILREDGVDADGMRGRLEATTVTYAPIASTMFAPPADYQRVSHGGGAGGAS</sequence>
<keyword evidence="1" id="KW-0732">Signal</keyword>
<feature type="non-terminal residue" evidence="2">
    <location>
        <position position="202"/>
    </location>
</feature>
<evidence type="ECO:0000256" key="1">
    <source>
        <dbReference type="SAM" id="SignalP"/>
    </source>
</evidence>
<evidence type="ECO:0000313" key="3">
    <source>
        <dbReference type="Proteomes" id="UP000585665"/>
    </source>
</evidence>
<comment type="caution">
    <text evidence="2">The sequence shown here is derived from an EMBL/GenBank/DDBJ whole genome shotgun (WGS) entry which is preliminary data.</text>
</comment>
<evidence type="ECO:0000313" key="2">
    <source>
        <dbReference type="EMBL" id="NVN42036.1"/>
    </source>
</evidence>
<organism evidence="2 3">
    <name type="scientific">Ameyamaea chiangmaiensis</name>
    <dbReference type="NCBI Taxonomy" id="442969"/>
    <lineage>
        <taxon>Bacteria</taxon>
        <taxon>Pseudomonadati</taxon>
        <taxon>Pseudomonadota</taxon>
        <taxon>Alphaproteobacteria</taxon>
        <taxon>Acetobacterales</taxon>
        <taxon>Acetobacteraceae</taxon>
        <taxon>Ameyamaea</taxon>
    </lineage>
</organism>
<proteinExistence type="predicted"/>